<dbReference type="Pfam" id="PF03358">
    <property type="entry name" value="FMN_red"/>
    <property type="match status" value="1"/>
</dbReference>
<evidence type="ECO:0000256" key="2">
    <source>
        <dbReference type="ARBA" id="ARBA00022643"/>
    </source>
</evidence>
<dbReference type="InterPro" id="IPR029039">
    <property type="entry name" value="Flavoprotein-like_sf"/>
</dbReference>
<dbReference type="InterPro" id="IPR005025">
    <property type="entry name" value="FMN_Rdtase-like_dom"/>
</dbReference>
<evidence type="ECO:0000313" key="5">
    <source>
        <dbReference type="Proteomes" id="UP000029672"/>
    </source>
</evidence>
<dbReference type="eggNOG" id="COG0431">
    <property type="taxonomic scope" value="Bacteria"/>
</dbReference>
<dbReference type="GO" id="GO:0005829">
    <property type="term" value="C:cytosol"/>
    <property type="evidence" value="ECO:0007669"/>
    <property type="project" value="TreeGrafter"/>
</dbReference>
<dbReference type="HOGENOM" id="CLU_055322_4_1_6"/>
<protein>
    <submittedName>
        <fullName evidence="4">NADPH-dependent FMN reductase</fullName>
    </submittedName>
</protein>
<dbReference type="EMBL" id="CP009574">
    <property type="protein sequence ID" value="AIT10280.1"/>
    <property type="molecule type" value="Genomic_DNA"/>
</dbReference>
<dbReference type="PANTHER" id="PTHR30543:SF21">
    <property type="entry name" value="NAD(P)H-DEPENDENT FMN REDUCTASE LOT6"/>
    <property type="match status" value="1"/>
</dbReference>
<dbReference type="SUPFAM" id="SSF52218">
    <property type="entry name" value="Flavoproteins"/>
    <property type="match status" value="1"/>
</dbReference>
<accession>A0A097ERT4</accession>
<feature type="domain" description="NADPH-dependent FMN reductase-like" evidence="3">
    <location>
        <begin position="3"/>
        <end position="135"/>
    </location>
</feature>
<evidence type="ECO:0000256" key="1">
    <source>
        <dbReference type="ARBA" id="ARBA00001917"/>
    </source>
</evidence>
<name>A0A097ERT4_9GAMM</name>
<keyword evidence="2" id="KW-0288">FMN</keyword>
<reference evidence="4 5" key="1">
    <citation type="submission" date="2014-10" db="EMBL/GenBank/DDBJ databases">
        <title>Whole genome sequence of Francisella endociliophora strain FSC1006, isolated from a laboratory culture of the marine ciliate Euplotes raikovi.</title>
        <authorList>
            <person name="Granberg M."/>
            <person name="Backman S."/>
            <person name="Lundmark E."/>
            <person name="Nilsson E."/>
            <person name="Karlsson E."/>
            <person name="Thelaus J."/>
            <person name="Ohrman C."/>
            <person name="Larkeryd A."/>
            <person name="Stenberg P."/>
        </authorList>
    </citation>
    <scope>NUCLEOTIDE SEQUENCE [LARGE SCALE GENOMIC DNA]</scope>
    <source>
        <strain evidence="4 5">FSC1006</strain>
    </source>
</reference>
<evidence type="ECO:0000313" key="4">
    <source>
        <dbReference type="EMBL" id="AIT10280.1"/>
    </source>
</evidence>
<dbReference type="OrthoDB" id="9812295at2"/>
<keyword evidence="2" id="KW-0285">Flavoprotein</keyword>
<dbReference type="PANTHER" id="PTHR30543">
    <property type="entry name" value="CHROMATE REDUCTASE"/>
    <property type="match status" value="1"/>
</dbReference>
<keyword evidence="5" id="KW-1185">Reference proteome</keyword>
<organism evidence="4 5">
    <name type="scientific">Candidatus Francisella endociliophora</name>
    <dbReference type="NCBI Taxonomy" id="653937"/>
    <lineage>
        <taxon>Bacteria</taxon>
        <taxon>Pseudomonadati</taxon>
        <taxon>Pseudomonadota</taxon>
        <taxon>Gammaproteobacteria</taxon>
        <taxon>Thiotrichales</taxon>
        <taxon>Francisellaceae</taxon>
        <taxon>Francisella</taxon>
    </lineage>
</organism>
<proteinExistence type="predicted"/>
<dbReference type="KEGG" id="frf:LO80_04165"/>
<dbReference type="STRING" id="1547445.LO80_04165"/>
<gene>
    <name evidence="4" type="ORF">LO80_04165</name>
</gene>
<dbReference type="AlphaFoldDB" id="A0A097ERT4"/>
<sequence>MKKILVFGASNSKNSINQKLAEYAASLIPDSNNTILDINNFEMPIYSIDRENKDGIHPLAYKFKKIVKEHDALIISLAEHNGSYTVAFKNIFDWISRINDGSLWYDKPVLLLSTSPGARGARTILNMAKITFSMLSKGEIISFSLPEFDKNFEDGNGIVDELLRNELKLCVKQFIEII</sequence>
<dbReference type="GO" id="GO:0016491">
    <property type="term" value="F:oxidoreductase activity"/>
    <property type="evidence" value="ECO:0007669"/>
    <property type="project" value="InterPro"/>
</dbReference>
<dbReference type="Proteomes" id="UP000029672">
    <property type="component" value="Chromosome"/>
</dbReference>
<dbReference type="RefSeq" id="WP_040010696.1">
    <property type="nucleotide sequence ID" value="NZ_CP009574.1"/>
</dbReference>
<evidence type="ECO:0000259" key="3">
    <source>
        <dbReference type="Pfam" id="PF03358"/>
    </source>
</evidence>
<dbReference type="Gene3D" id="3.40.50.360">
    <property type="match status" value="1"/>
</dbReference>
<comment type="cofactor">
    <cofactor evidence="1">
        <name>FMN</name>
        <dbReference type="ChEBI" id="CHEBI:58210"/>
    </cofactor>
</comment>
<dbReference type="GO" id="GO:0010181">
    <property type="term" value="F:FMN binding"/>
    <property type="evidence" value="ECO:0007669"/>
    <property type="project" value="TreeGrafter"/>
</dbReference>
<dbReference type="InterPro" id="IPR050712">
    <property type="entry name" value="NAD(P)H-dep_reductase"/>
</dbReference>